<dbReference type="InterPro" id="IPR012337">
    <property type="entry name" value="RNaseH-like_sf"/>
</dbReference>
<sequence>MREDQGRQLVASQIGDQIEIPRDTQSDSRKDMKRKATGVATSTDKRKDYANREGLNISVGSDELESSKELVGNIPEGENNTFRDVNNHRDTERPDRYHRMVWRRGHDGLEEHFSPDREEDCANMVQQLGIHKTNNLGKYLGFLFKHKGRNRNQFQSVVDKVHAKLAGWKAKCLSHAGRLVLIKAAVTPIIEYTMQCCKLPTKVCDRVDKLTRDFLWGSTKERRKLHLVRWDKVTTPTSLRGLGIFQMRARNAAILAKLCWRIASSSEAPWALMLTSKYLTLVRKLIQGPLLEGEGKKSDKEFLANLFDSSFVFPKSILKEIQGMPLAANPLQDDILIWGFSKDGSFNLQSANLLAKGRKEHNIHVQSIKKGAEFFAFVPDCSNKPPRVQVQISWKKPLAGWMKLNTDGAVFGNPIQVGGGGVLWDINCDWVAGFVRKLGSMSSVLAELWAFKYGLLLARNLIKTFPSCTVTHIFREANRCADKLANI</sequence>
<dbReference type="Pfam" id="PF13456">
    <property type="entry name" value="RVT_3"/>
    <property type="match status" value="1"/>
</dbReference>
<gene>
    <name evidence="3" type="ORF">SO802_005821</name>
</gene>
<name>A0AAW2DJ85_9ROSI</name>
<dbReference type="InterPro" id="IPR002156">
    <property type="entry name" value="RNaseH_domain"/>
</dbReference>
<dbReference type="SUPFAM" id="SSF53098">
    <property type="entry name" value="Ribonuclease H-like"/>
    <property type="match status" value="1"/>
</dbReference>
<dbReference type="InterPro" id="IPR036397">
    <property type="entry name" value="RNaseH_sf"/>
</dbReference>
<organism evidence="3 4">
    <name type="scientific">Lithocarpus litseifolius</name>
    <dbReference type="NCBI Taxonomy" id="425828"/>
    <lineage>
        <taxon>Eukaryota</taxon>
        <taxon>Viridiplantae</taxon>
        <taxon>Streptophyta</taxon>
        <taxon>Embryophyta</taxon>
        <taxon>Tracheophyta</taxon>
        <taxon>Spermatophyta</taxon>
        <taxon>Magnoliopsida</taxon>
        <taxon>eudicotyledons</taxon>
        <taxon>Gunneridae</taxon>
        <taxon>Pentapetalae</taxon>
        <taxon>rosids</taxon>
        <taxon>fabids</taxon>
        <taxon>Fagales</taxon>
        <taxon>Fagaceae</taxon>
        <taxon>Lithocarpus</taxon>
    </lineage>
</organism>
<dbReference type="InterPro" id="IPR044730">
    <property type="entry name" value="RNase_H-like_dom_plant"/>
</dbReference>
<accession>A0AAW2DJ85</accession>
<keyword evidence="4" id="KW-1185">Reference proteome</keyword>
<protein>
    <recommendedName>
        <fullName evidence="2">RNase H type-1 domain-containing protein</fullName>
    </recommendedName>
</protein>
<comment type="caution">
    <text evidence="3">The sequence shown here is derived from an EMBL/GenBank/DDBJ whole genome shotgun (WGS) entry which is preliminary data.</text>
</comment>
<dbReference type="Proteomes" id="UP001459277">
    <property type="component" value="Unassembled WGS sequence"/>
</dbReference>
<evidence type="ECO:0000259" key="2">
    <source>
        <dbReference type="Pfam" id="PF13456"/>
    </source>
</evidence>
<proteinExistence type="predicted"/>
<dbReference type="GO" id="GO:0003676">
    <property type="term" value="F:nucleic acid binding"/>
    <property type="evidence" value="ECO:0007669"/>
    <property type="project" value="InterPro"/>
</dbReference>
<evidence type="ECO:0000313" key="4">
    <source>
        <dbReference type="Proteomes" id="UP001459277"/>
    </source>
</evidence>
<evidence type="ECO:0000256" key="1">
    <source>
        <dbReference type="SAM" id="MobiDB-lite"/>
    </source>
</evidence>
<dbReference type="CDD" id="cd06222">
    <property type="entry name" value="RNase_H_like"/>
    <property type="match status" value="1"/>
</dbReference>
<feature type="compositionally biased region" description="Basic and acidic residues" evidence="1">
    <location>
        <begin position="19"/>
        <end position="30"/>
    </location>
</feature>
<dbReference type="GO" id="GO:0004523">
    <property type="term" value="F:RNA-DNA hybrid ribonuclease activity"/>
    <property type="evidence" value="ECO:0007669"/>
    <property type="project" value="InterPro"/>
</dbReference>
<dbReference type="PANTHER" id="PTHR33116">
    <property type="entry name" value="REVERSE TRANSCRIPTASE ZINC-BINDING DOMAIN-CONTAINING PROTEIN-RELATED-RELATED"/>
    <property type="match status" value="1"/>
</dbReference>
<dbReference type="Gene3D" id="3.30.420.10">
    <property type="entry name" value="Ribonuclease H-like superfamily/Ribonuclease H"/>
    <property type="match status" value="1"/>
</dbReference>
<dbReference type="EMBL" id="JAZDWU010000002">
    <property type="protein sequence ID" value="KAL0010713.1"/>
    <property type="molecule type" value="Genomic_DNA"/>
</dbReference>
<dbReference type="PANTHER" id="PTHR33116:SF78">
    <property type="entry name" value="OS12G0587133 PROTEIN"/>
    <property type="match status" value="1"/>
</dbReference>
<feature type="domain" description="RNase H type-1" evidence="2">
    <location>
        <begin position="458"/>
        <end position="486"/>
    </location>
</feature>
<dbReference type="AlphaFoldDB" id="A0AAW2DJ85"/>
<feature type="region of interest" description="Disordered" evidence="1">
    <location>
        <begin position="1"/>
        <end position="49"/>
    </location>
</feature>
<evidence type="ECO:0000313" key="3">
    <source>
        <dbReference type="EMBL" id="KAL0010713.1"/>
    </source>
</evidence>
<reference evidence="3 4" key="1">
    <citation type="submission" date="2024-01" db="EMBL/GenBank/DDBJ databases">
        <title>A telomere-to-telomere, gap-free genome of sweet tea (Lithocarpus litseifolius).</title>
        <authorList>
            <person name="Zhou J."/>
        </authorList>
    </citation>
    <scope>NUCLEOTIDE SEQUENCE [LARGE SCALE GENOMIC DNA]</scope>
    <source>
        <strain evidence="3">Zhou-2022a</strain>
        <tissue evidence="3">Leaf</tissue>
    </source>
</reference>